<proteinExistence type="inferred from homology"/>
<evidence type="ECO:0000256" key="1">
    <source>
        <dbReference type="ARBA" id="ARBA00005744"/>
    </source>
</evidence>
<keyword evidence="2" id="KW-0175">Coiled coil</keyword>
<protein>
    <submittedName>
        <fullName evidence="4">Protein FAM65B</fullName>
    </submittedName>
</protein>
<feature type="domain" description="FAM65 N-terminal" evidence="3">
    <location>
        <begin position="21"/>
        <end position="318"/>
    </location>
</feature>
<dbReference type="STRING" id="407821.A0A087UXQ6"/>
<gene>
    <name evidence="4" type="ORF">X975_23655</name>
</gene>
<name>A0A087UXQ6_STEMI</name>
<dbReference type="InterPro" id="IPR026136">
    <property type="entry name" value="RIPOR3"/>
</dbReference>
<evidence type="ECO:0000313" key="4">
    <source>
        <dbReference type="EMBL" id="KFM82145.1"/>
    </source>
</evidence>
<sequence>MSLNEKKRHKQLPDIYLSEGISRSKSFAGLSHRRTYSADLTSSGGFFGPSSTLSSARHYLHGLAHLKPKKLRKAPQPEQAQIVFDIISKGLKDCIAVTQNEISSFRIAFDNVSVSSLQQVKAHERYLKSLEFHLAKLEEVKEQYDVQQRMRVGIRSMGHAFVLSPGKEKETALHSIKAEFKECTEVMCTYENHLELLMGTLQFEMKGIQGFARICSGDVFEVALKHGDQKWKTRGRVVKNGEQLWENKYVLFKSLFNEPLCIKAVEVRGLGKNILLGNKFCETRDLFSPHPQQMTINLNQSGSLKLNLVITWNPISASAEKICVPVPPSAGMPYSCDRHNISQSSIHEAENLSELSLSEKEGTQHNANFCDIGQSFSSESTSASAQSSAFTSPDVEATFKCCPCSNCDFIPCPSEENSESHSVSSSDSHASGCNLKDILKSISLILDDNSESYPEVNEFSQVLKNINGFLKGENSSTSGSSISISIESALGCFDFLNTAIESEEFENANDRISEDNNIKPCDQNTTDLHILPFNKENCRSNLDLTSFSVSSGNKQIDVVLTEHLVYCSKLISSLNASQPMKLIENYNLKKLKKQNSCLVDLLKVLKSATSVTLNDFFDESDIEVQKLWRTVAGEMLYCVSENFCAEMEKVITKKAVLDGYMASVVSHHLVCEILDSGHFDSRSHISVLHFKAFFSSSQSPDSVLLEFVADALAAEDLKCRDVQKAFAAVSVLSKIVPSSHSLYLIGSLLIETNAELTNIAGCYLKSVCLKEDLKELVILKYMRMLYSEAPAVRLVSCVALEMLQAKHFSEELSYVADNDNDACVREAASNALCKFEKMAVQDSV</sequence>
<dbReference type="OrthoDB" id="9999654at2759"/>
<evidence type="ECO:0000313" key="5">
    <source>
        <dbReference type="Proteomes" id="UP000054359"/>
    </source>
</evidence>
<organism evidence="4 5">
    <name type="scientific">Stegodyphus mimosarum</name>
    <name type="common">African social velvet spider</name>
    <dbReference type="NCBI Taxonomy" id="407821"/>
    <lineage>
        <taxon>Eukaryota</taxon>
        <taxon>Metazoa</taxon>
        <taxon>Ecdysozoa</taxon>
        <taxon>Arthropoda</taxon>
        <taxon>Chelicerata</taxon>
        <taxon>Arachnida</taxon>
        <taxon>Araneae</taxon>
        <taxon>Araneomorphae</taxon>
        <taxon>Entelegynae</taxon>
        <taxon>Eresoidea</taxon>
        <taxon>Eresidae</taxon>
        <taxon>Stegodyphus</taxon>
    </lineage>
</organism>
<feature type="coiled-coil region" evidence="2">
    <location>
        <begin position="123"/>
        <end position="150"/>
    </location>
</feature>
<dbReference type="PANTHER" id="PTHR15829:SF13">
    <property type="entry name" value="FAM65 N-TERMINAL DOMAIN-CONTAINING PROTEIN"/>
    <property type="match status" value="1"/>
</dbReference>
<accession>A0A087UXQ6</accession>
<comment type="similarity">
    <text evidence="1">Belongs to the RIPOR family.</text>
</comment>
<keyword evidence="5" id="KW-1185">Reference proteome</keyword>
<dbReference type="OMA" id="QSRKGAC"/>
<dbReference type="EMBL" id="KK122181">
    <property type="protein sequence ID" value="KFM82145.1"/>
    <property type="molecule type" value="Genomic_DNA"/>
</dbReference>
<evidence type="ECO:0000259" key="3">
    <source>
        <dbReference type="Pfam" id="PF15903"/>
    </source>
</evidence>
<reference evidence="4 5" key="1">
    <citation type="submission" date="2013-11" db="EMBL/GenBank/DDBJ databases">
        <title>Genome sequencing of Stegodyphus mimosarum.</title>
        <authorList>
            <person name="Bechsgaard J."/>
        </authorList>
    </citation>
    <scope>NUCLEOTIDE SEQUENCE [LARGE SCALE GENOMIC DNA]</scope>
</reference>
<dbReference type="PANTHER" id="PTHR15829">
    <property type="entry name" value="PROTEIN KINASE PKN/PRK1, EFFECTOR"/>
    <property type="match status" value="1"/>
</dbReference>
<evidence type="ECO:0000256" key="2">
    <source>
        <dbReference type="SAM" id="Coils"/>
    </source>
</evidence>
<feature type="non-terminal residue" evidence="4">
    <location>
        <position position="844"/>
    </location>
</feature>
<dbReference type="Pfam" id="PF15903">
    <property type="entry name" value="PL48"/>
    <property type="match status" value="1"/>
</dbReference>
<dbReference type="Proteomes" id="UP000054359">
    <property type="component" value="Unassembled WGS sequence"/>
</dbReference>
<dbReference type="InterPro" id="IPR031780">
    <property type="entry name" value="FAM65_N"/>
</dbReference>
<dbReference type="AlphaFoldDB" id="A0A087UXQ6"/>